<protein>
    <submittedName>
        <fullName evidence="3">Twitching motility protein PilT</fullName>
    </submittedName>
</protein>
<dbReference type="GO" id="GO:0005524">
    <property type="term" value="F:ATP binding"/>
    <property type="evidence" value="ECO:0007669"/>
    <property type="project" value="InterPro"/>
</dbReference>
<dbReference type="Pfam" id="PF00437">
    <property type="entry name" value="T2SSE"/>
    <property type="match status" value="1"/>
</dbReference>
<dbReference type="PROSITE" id="PS00662">
    <property type="entry name" value="T2SP_E"/>
    <property type="match status" value="1"/>
</dbReference>
<evidence type="ECO:0000259" key="2">
    <source>
        <dbReference type="PROSITE" id="PS00662"/>
    </source>
</evidence>
<dbReference type="RefSeq" id="WP_072910792.1">
    <property type="nucleotide sequence ID" value="NZ_FRAR01000006.1"/>
</dbReference>
<keyword evidence="4" id="KW-1185">Reference proteome</keyword>
<dbReference type="InterPro" id="IPR006321">
    <property type="entry name" value="PilT/PilU"/>
</dbReference>
<dbReference type="Gene3D" id="3.40.50.300">
    <property type="entry name" value="P-loop containing nucleotide triphosphate hydrolases"/>
    <property type="match status" value="1"/>
</dbReference>
<accession>A0A1M6PI57</accession>
<dbReference type="Gene3D" id="3.30.450.90">
    <property type="match status" value="1"/>
</dbReference>
<dbReference type="AlphaFoldDB" id="A0A1M6PI57"/>
<proteinExistence type="inferred from homology"/>
<dbReference type="CDD" id="cd01131">
    <property type="entry name" value="PilT"/>
    <property type="match status" value="1"/>
</dbReference>
<sequence length="364" mass="40151">MDIDSLLTIACEAGASDVHLAVACLPVFRISGQLLPVDDPWFARNKYMIPEDLQVKLLPDQMNAMAKQLMPPEGFQKFMATGEHDFSYAIAGVSRFRINAYKERGNSCLAIRLVSQSIPSYQDLGLPDVLVQLAKQPRGLLLVTGPTGSGKSTTLAAMIDVLNSEERLHIITLEDPIEFLHCHKKCMINQREIGQDTDNFTVALRSALRQDPDVILVGEMRDTETISTAITAAETGHLVLATLHTSSAAQTIDRIIDVFPPHQQQQIKTMFANTIQGVVSQQLIPRLDRKGRVVACEIMVATPAIRNLIREGKSYQILSQMQTGSKYGMQTMDGSLKALYQAGQISLEQALAFSVDTEALKRMI</sequence>
<feature type="domain" description="Bacterial type II secretion system protein E" evidence="2">
    <location>
        <begin position="208"/>
        <end position="222"/>
    </location>
</feature>
<dbReference type="InterPro" id="IPR050921">
    <property type="entry name" value="T4SS_GSP_E_ATPase"/>
</dbReference>
<evidence type="ECO:0000313" key="4">
    <source>
        <dbReference type="Proteomes" id="UP000183997"/>
    </source>
</evidence>
<dbReference type="SMART" id="SM00382">
    <property type="entry name" value="AAA"/>
    <property type="match status" value="1"/>
</dbReference>
<reference evidence="4" key="1">
    <citation type="submission" date="2016-11" db="EMBL/GenBank/DDBJ databases">
        <authorList>
            <person name="Varghese N."/>
            <person name="Submissions S."/>
        </authorList>
    </citation>
    <scope>NUCLEOTIDE SEQUENCE [LARGE SCALE GENOMIC DNA]</scope>
    <source>
        <strain evidence="4">DSM 10349</strain>
    </source>
</reference>
<dbReference type="InterPro" id="IPR001482">
    <property type="entry name" value="T2SS/T4SS_dom"/>
</dbReference>
<organism evidence="3 4">
    <name type="scientific">Desulforamulus aeronauticus DSM 10349</name>
    <dbReference type="NCBI Taxonomy" id="1121421"/>
    <lineage>
        <taxon>Bacteria</taxon>
        <taxon>Bacillati</taxon>
        <taxon>Bacillota</taxon>
        <taxon>Clostridia</taxon>
        <taxon>Eubacteriales</taxon>
        <taxon>Peptococcaceae</taxon>
        <taxon>Desulforamulus</taxon>
    </lineage>
</organism>
<evidence type="ECO:0000313" key="3">
    <source>
        <dbReference type="EMBL" id="SHK07604.1"/>
    </source>
</evidence>
<gene>
    <name evidence="3" type="ORF">SAMN02745123_00598</name>
</gene>
<dbReference type="InterPro" id="IPR003593">
    <property type="entry name" value="AAA+_ATPase"/>
</dbReference>
<dbReference type="InterPro" id="IPR027417">
    <property type="entry name" value="P-loop_NTPase"/>
</dbReference>
<dbReference type="Proteomes" id="UP000183997">
    <property type="component" value="Unassembled WGS sequence"/>
</dbReference>
<name>A0A1M6PI57_9FIRM</name>
<dbReference type="NCBIfam" id="TIGR01420">
    <property type="entry name" value="pilT_fam"/>
    <property type="match status" value="1"/>
</dbReference>
<evidence type="ECO:0000256" key="1">
    <source>
        <dbReference type="ARBA" id="ARBA00006611"/>
    </source>
</evidence>
<dbReference type="SUPFAM" id="SSF52540">
    <property type="entry name" value="P-loop containing nucleoside triphosphate hydrolases"/>
    <property type="match status" value="1"/>
</dbReference>
<dbReference type="EMBL" id="FRAR01000006">
    <property type="protein sequence ID" value="SHK07604.1"/>
    <property type="molecule type" value="Genomic_DNA"/>
</dbReference>
<dbReference type="PANTHER" id="PTHR30486">
    <property type="entry name" value="TWITCHING MOTILITY PROTEIN PILT"/>
    <property type="match status" value="1"/>
</dbReference>
<dbReference type="OrthoDB" id="9808272at2"/>
<dbReference type="STRING" id="1121421.SAMN02745123_00598"/>
<comment type="similarity">
    <text evidence="1">Belongs to the GSP E family.</text>
</comment>
<dbReference type="GO" id="GO:0016887">
    <property type="term" value="F:ATP hydrolysis activity"/>
    <property type="evidence" value="ECO:0007669"/>
    <property type="project" value="InterPro"/>
</dbReference>